<dbReference type="InterPro" id="IPR001138">
    <property type="entry name" value="Zn2Cys6_DnaBD"/>
</dbReference>
<dbReference type="GeneID" id="63847076"/>
<dbReference type="SUPFAM" id="SSF57701">
    <property type="entry name" value="Zn2/Cys6 DNA-binding domain"/>
    <property type="match status" value="1"/>
</dbReference>
<gene>
    <name evidence="4" type="ORF">K460DRAFT_300146</name>
</gene>
<dbReference type="InterPro" id="IPR036864">
    <property type="entry name" value="Zn2-C6_fun-type_DNA-bd_sf"/>
</dbReference>
<dbReference type="PROSITE" id="PS50048">
    <property type="entry name" value="ZN2_CY6_FUNGAL_2"/>
    <property type="match status" value="1"/>
</dbReference>
<keyword evidence="5" id="KW-1185">Reference proteome</keyword>
<dbReference type="OrthoDB" id="2991872at2759"/>
<dbReference type="CDD" id="cd00067">
    <property type="entry name" value="GAL4"/>
    <property type="match status" value="1"/>
</dbReference>
<dbReference type="Pfam" id="PF00172">
    <property type="entry name" value="Zn_clus"/>
    <property type="match status" value="1"/>
</dbReference>
<reference evidence="4" key="1">
    <citation type="submission" date="2020-01" db="EMBL/GenBank/DDBJ databases">
        <authorList>
            <consortium name="DOE Joint Genome Institute"/>
            <person name="Haridas S."/>
            <person name="Albert R."/>
            <person name="Binder M."/>
            <person name="Bloem J."/>
            <person name="Labutti K."/>
            <person name="Salamov A."/>
            <person name="Andreopoulos B."/>
            <person name="Baker S.E."/>
            <person name="Barry K."/>
            <person name="Bills G."/>
            <person name="Bluhm B.H."/>
            <person name="Cannon C."/>
            <person name="Castanera R."/>
            <person name="Culley D.E."/>
            <person name="Daum C."/>
            <person name="Ezra D."/>
            <person name="Gonzalez J.B."/>
            <person name="Henrissat B."/>
            <person name="Kuo A."/>
            <person name="Liang C."/>
            <person name="Lipzen A."/>
            <person name="Lutzoni F."/>
            <person name="Magnuson J."/>
            <person name="Mondo S."/>
            <person name="Nolan M."/>
            <person name="Ohm R."/>
            <person name="Pangilinan J."/>
            <person name="Park H.-J."/>
            <person name="Ramirez L."/>
            <person name="Alfaro M."/>
            <person name="Sun H."/>
            <person name="Tritt A."/>
            <person name="Yoshinaga Y."/>
            <person name="Zwiers L.-H."/>
            <person name="Turgeon B.G."/>
            <person name="Goodwin S.B."/>
            <person name="Spatafora J.W."/>
            <person name="Crous P.W."/>
            <person name="Grigoriev I.V."/>
        </authorList>
    </citation>
    <scope>NUCLEOTIDE SEQUENCE</scope>
    <source>
        <strain evidence="4">CBS 394.84</strain>
    </source>
</reference>
<keyword evidence="1" id="KW-0539">Nucleus</keyword>
<evidence type="ECO:0000256" key="2">
    <source>
        <dbReference type="SAM" id="MobiDB-lite"/>
    </source>
</evidence>
<comment type="caution">
    <text evidence="4">The sequence shown here is derived from an EMBL/GenBank/DDBJ whole genome shotgun (WGS) entry which is preliminary data.</text>
</comment>
<sequence length="711" mass="79738">MSYRGRPSKGCESCRARKVKCDEASPVCGRCSKSGHDCKYRDQADLLFRNQTASAAQKAEESWRKRSKSHQRRDISEGSTSNNTPPSDKSSPYEPLNEPPYHVSDVNTSIVHFDELTIAPRVKPDILRLAYDRFIYDFVLPKSPNRPPDQPSDALFSFIPILYENAAEDSCLATVVNAVAYVNFANRCNAPQAEALAEECLGKGITMLSKVIADKILAGTNDTLCSVYLMGIYENLTIQQRQGTFIAHHHGANALLQLRSIKQYYSDSVSARLYEVAYAQMLLGNIQAGKRPPLPMRDDVSAEENSPNLYNNADFFIIRLIWKEAMLHARWQEVKQSPHPPINRSNLQELLHGALHLDSEFQAWETAIPPTWRYRIDPNTPENRATFDERWQKLILLSRGAPEDIHSYSTLKQYWMWSFYRTSRIFLLRDQLEILNWMFRLPEPDPLIVQTDASQKESEPTTTPSKPTIMGLDNMTLRNLHSSATISMIKMIEESCAAILSSFTVPIYSKTIEDVVGMRGYVCLWSLGTMDSVLAAGLVPESMAPNTGDYSQMSPFSQTASFASQAPVAYSTAPHSMQSAEQSPYGTNPQFPEPSNLLPPEHHYSSPSISTSQDASHFTPPAAPPTFDPTATTGHIFNDSPAHPYDLPVDLSALDINDTPKQLDVAAKREWLNSLLYYIGTELGIKKALCVPIVEGFMPKVKPRVDEIFCR</sequence>
<feature type="domain" description="Zn(2)-C6 fungal-type" evidence="3">
    <location>
        <begin position="10"/>
        <end position="40"/>
    </location>
</feature>
<dbReference type="PROSITE" id="PS00463">
    <property type="entry name" value="ZN2_CY6_FUNGAL_1"/>
    <property type="match status" value="1"/>
</dbReference>
<feature type="region of interest" description="Disordered" evidence="2">
    <location>
        <begin position="51"/>
        <end position="101"/>
    </location>
</feature>
<dbReference type="InterPro" id="IPR053175">
    <property type="entry name" value="DHMBA_Reg_Transcription_Factor"/>
</dbReference>
<dbReference type="Proteomes" id="UP000800039">
    <property type="component" value="Unassembled WGS sequence"/>
</dbReference>
<dbReference type="EMBL" id="ML976614">
    <property type="protein sequence ID" value="KAF1849787.1"/>
    <property type="molecule type" value="Genomic_DNA"/>
</dbReference>
<name>A0A9P4LCW4_9PLEO</name>
<evidence type="ECO:0000259" key="3">
    <source>
        <dbReference type="PROSITE" id="PS50048"/>
    </source>
</evidence>
<dbReference type="PANTHER" id="PTHR38791:SF12">
    <property type="entry name" value="TRANSCRIPTION FACTOR DOMAIN-CONTAINING PROTEIN-RELATED"/>
    <property type="match status" value="1"/>
</dbReference>
<feature type="compositionally biased region" description="Polar residues" evidence="2">
    <location>
        <begin position="573"/>
        <end position="590"/>
    </location>
</feature>
<evidence type="ECO:0000313" key="5">
    <source>
        <dbReference type="Proteomes" id="UP000800039"/>
    </source>
</evidence>
<accession>A0A9P4LCW4</accession>
<dbReference type="RefSeq" id="XP_040792350.1">
    <property type="nucleotide sequence ID" value="XM_040929824.1"/>
</dbReference>
<organism evidence="4 5">
    <name type="scientific">Cucurbitaria berberidis CBS 394.84</name>
    <dbReference type="NCBI Taxonomy" id="1168544"/>
    <lineage>
        <taxon>Eukaryota</taxon>
        <taxon>Fungi</taxon>
        <taxon>Dikarya</taxon>
        <taxon>Ascomycota</taxon>
        <taxon>Pezizomycotina</taxon>
        <taxon>Dothideomycetes</taxon>
        <taxon>Pleosporomycetidae</taxon>
        <taxon>Pleosporales</taxon>
        <taxon>Pleosporineae</taxon>
        <taxon>Cucurbitariaceae</taxon>
        <taxon>Cucurbitaria</taxon>
    </lineage>
</organism>
<evidence type="ECO:0000256" key="1">
    <source>
        <dbReference type="ARBA" id="ARBA00023242"/>
    </source>
</evidence>
<dbReference type="PANTHER" id="PTHR38791">
    <property type="entry name" value="ZN(II)2CYS6 TRANSCRIPTION FACTOR (EUROFUNG)-RELATED-RELATED"/>
    <property type="match status" value="1"/>
</dbReference>
<evidence type="ECO:0000313" key="4">
    <source>
        <dbReference type="EMBL" id="KAF1849787.1"/>
    </source>
</evidence>
<feature type="region of interest" description="Disordered" evidence="2">
    <location>
        <begin position="573"/>
        <end position="620"/>
    </location>
</feature>
<dbReference type="SMART" id="SM00066">
    <property type="entry name" value="GAL4"/>
    <property type="match status" value="1"/>
</dbReference>
<feature type="compositionally biased region" description="Polar residues" evidence="2">
    <location>
        <begin position="605"/>
        <end position="616"/>
    </location>
</feature>
<proteinExistence type="predicted"/>
<protein>
    <recommendedName>
        <fullName evidence="3">Zn(2)-C6 fungal-type domain-containing protein</fullName>
    </recommendedName>
</protein>
<dbReference type="AlphaFoldDB" id="A0A9P4LCW4"/>
<dbReference type="GO" id="GO:0008270">
    <property type="term" value="F:zinc ion binding"/>
    <property type="evidence" value="ECO:0007669"/>
    <property type="project" value="InterPro"/>
</dbReference>
<feature type="compositionally biased region" description="Polar residues" evidence="2">
    <location>
        <begin position="77"/>
        <end position="90"/>
    </location>
</feature>
<dbReference type="Gene3D" id="4.10.240.10">
    <property type="entry name" value="Zn(2)-C6 fungal-type DNA-binding domain"/>
    <property type="match status" value="1"/>
</dbReference>
<dbReference type="GO" id="GO:0000981">
    <property type="term" value="F:DNA-binding transcription factor activity, RNA polymerase II-specific"/>
    <property type="evidence" value="ECO:0007669"/>
    <property type="project" value="InterPro"/>
</dbReference>